<dbReference type="InterPro" id="IPR011681">
    <property type="entry name" value="GcrA"/>
</dbReference>
<protein>
    <submittedName>
        <fullName evidence="2">Global cell cycle regulator GcrA-like protein</fullName>
    </submittedName>
</protein>
<sequence length="136" mass="15169">MAWTDEKIDLLKRLWEKGLSASQIAAEIGDNVTRNAVIGKAHRLGLKSRPSPVKADSAKTRKGAGKAAKKEKKSKITLLDLTERMCKWPSGHPGDADFQFCGKPSVPAMPYCEAHCRDAYQAQQPRKDRRTPRVRL</sequence>
<keyword evidence="3" id="KW-1185">Reference proteome</keyword>
<dbReference type="Proteomes" id="UP000324996">
    <property type="component" value="Unassembled WGS sequence"/>
</dbReference>
<dbReference type="EMBL" id="BKCN01000001">
    <property type="protein sequence ID" value="GER02713.1"/>
    <property type="molecule type" value="Genomic_DNA"/>
</dbReference>
<organism evidence="2 3">
    <name type="scientific">Iodidimonas nitroreducens</name>
    <dbReference type="NCBI Taxonomy" id="1236968"/>
    <lineage>
        <taxon>Bacteria</taxon>
        <taxon>Pseudomonadati</taxon>
        <taxon>Pseudomonadota</taxon>
        <taxon>Alphaproteobacteria</taxon>
        <taxon>Iodidimonadales</taxon>
        <taxon>Iodidimonadaceae</taxon>
        <taxon>Iodidimonas</taxon>
    </lineage>
</organism>
<feature type="region of interest" description="Disordered" evidence="1">
    <location>
        <begin position="45"/>
        <end position="71"/>
    </location>
</feature>
<accession>A0A5A7N369</accession>
<evidence type="ECO:0000313" key="3">
    <source>
        <dbReference type="Proteomes" id="UP000324996"/>
    </source>
</evidence>
<name>A0A5A7N369_9PROT</name>
<dbReference type="AlphaFoldDB" id="A0A5A7N369"/>
<feature type="compositionally biased region" description="Basic residues" evidence="1">
    <location>
        <begin position="60"/>
        <end position="71"/>
    </location>
</feature>
<gene>
    <name evidence="2" type="ORF">JCM17846_03950</name>
</gene>
<dbReference type="RefSeq" id="WP_042083503.1">
    <property type="nucleotide sequence ID" value="NZ_BKCN01000001.1"/>
</dbReference>
<dbReference type="Gene3D" id="1.10.10.60">
    <property type="entry name" value="Homeodomain-like"/>
    <property type="match status" value="1"/>
</dbReference>
<evidence type="ECO:0000313" key="2">
    <source>
        <dbReference type="EMBL" id="GER02713.1"/>
    </source>
</evidence>
<proteinExistence type="predicted"/>
<comment type="caution">
    <text evidence="2">The sequence shown here is derived from an EMBL/GenBank/DDBJ whole genome shotgun (WGS) entry which is preliminary data.</text>
</comment>
<dbReference type="Pfam" id="PF07750">
    <property type="entry name" value="GcrA"/>
    <property type="match status" value="2"/>
</dbReference>
<reference evidence="2 3" key="1">
    <citation type="submission" date="2019-09" db="EMBL/GenBank/DDBJ databases">
        <title>NBRP : Genome information of microbial organism related human and environment.</title>
        <authorList>
            <person name="Hattori M."/>
            <person name="Oshima K."/>
            <person name="Inaba H."/>
            <person name="Suda W."/>
            <person name="Sakamoto M."/>
            <person name="Iino T."/>
            <person name="Kitahara M."/>
            <person name="Oshida Y."/>
            <person name="Iida T."/>
            <person name="Kudo T."/>
            <person name="Itoh T."/>
            <person name="Ohkuma M."/>
        </authorList>
    </citation>
    <scope>NUCLEOTIDE SEQUENCE [LARGE SCALE GENOMIC DNA]</scope>
    <source>
        <strain evidence="2 3">Q-1</strain>
    </source>
</reference>
<evidence type="ECO:0000256" key="1">
    <source>
        <dbReference type="SAM" id="MobiDB-lite"/>
    </source>
</evidence>